<dbReference type="AlphaFoldDB" id="A0AAE0EYB6"/>
<organism evidence="1 2">
    <name type="scientific">Cymbomonas tetramitiformis</name>
    <dbReference type="NCBI Taxonomy" id="36881"/>
    <lineage>
        <taxon>Eukaryota</taxon>
        <taxon>Viridiplantae</taxon>
        <taxon>Chlorophyta</taxon>
        <taxon>Pyramimonadophyceae</taxon>
        <taxon>Pyramimonadales</taxon>
        <taxon>Pyramimonadaceae</taxon>
        <taxon>Cymbomonas</taxon>
    </lineage>
</organism>
<reference evidence="1 2" key="1">
    <citation type="journal article" date="2015" name="Genome Biol. Evol.">
        <title>Comparative Genomics of a Bacterivorous Green Alga Reveals Evolutionary Causalities and Consequences of Phago-Mixotrophic Mode of Nutrition.</title>
        <authorList>
            <person name="Burns J.A."/>
            <person name="Paasch A."/>
            <person name="Narechania A."/>
            <person name="Kim E."/>
        </authorList>
    </citation>
    <scope>NUCLEOTIDE SEQUENCE [LARGE SCALE GENOMIC DNA]</scope>
    <source>
        <strain evidence="1 2">PLY_AMNH</strain>
    </source>
</reference>
<gene>
    <name evidence="1" type="ORF">CYMTET_45423</name>
</gene>
<name>A0AAE0EYB6_9CHLO</name>
<keyword evidence="2" id="KW-1185">Reference proteome</keyword>
<comment type="caution">
    <text evidence="1">The sequence shown here is derived from an EMBL/GenBank/DDBJ whole genome shotgun (WGS) entry which is preliminary data.</text>
</comment>
<dbReference type="Proteomes" id="UP001190700">
    <property type="component" value="Unassembled WGS sequence"/>
</dbReference>
<sequence length="102" mass="11924">MKCSRPILPVEYHGPYNLVEEENQEGETEALVEEAVVVESEEEEARTVERLDTSEDEHDIEAAPQQWLYRRSGSACWIVVQADLRKVAWLQHVIQRNSDRFR</sequence>
<proteinExistence type="predicted"/>
<accession>A0AAE0EYB6</accession>
<evidence type="ECO:0000313" key="1">
    <source>
        <dbReference type="EMBL" id="KAK3244988.1"/>
    </source>
</evidence>
<dbReference type="EMBL" id="LGRX02031142">
    <property type="protein sequence ID" value="KAK3244988.1"/>
    <property type="molecule type" value="Genomic_DNA"/>
</dbReference>
<protein>
    <submittedName>
        <fullName evidence="1">Uncharacterized protein</fullName>
    </submittedName>
</protein>
<evidence type="ECO:0000313" key="2">
    <source>
        <dbReference type="Proteomes" id="UP001190700"/>
    </source>
</evidence>